<organism evidence="1 2">
    <name type="scientific">Puccinia coronata f. sp. avenae</name>
    <dbReference type="NCBI Taxonomy" id="200324"/>
    <lineage>
        <taxon>Eukaryota</taxon>
        <taxon>Fungi</taxon>
        <taxon>Dikarya</taxon>
        <taxon>Basidiomycota</taxon>
        <taxon>Pucciniomycotina</taxon>
        <taxon>Pucciniomycetes</taxon>
        <taxon>Pucciniales</taxon>
        <taxon>Pucciniaceae</taxon>
        <taxon>Puccinia</taxon>
    </lineage>
</organism>
<evidence type="ECO:0000313" key="2">
    <source>
        <dbReference type="Proteomes" id="UP000235388"/>
    </source>
</evidence>
<sequence>MDWPDIAGHSSNREYGTVPSKPIRAGLVELIVWIISASSQALYVKGSMESDLDEVIQSHDRHFQLAKLDAASPHFNHSPNLLAVSFEFPPYISPLPRSPVRTSRSVLLSTSHLPHSVCLSYYLKPCGARARLPSVPSVSQFCYKLYLFTF</sequence>
<accession>A0A2N5VPB7</accession>
<reference evidence="1 2" key="1">
    <citation type="submission" date="2017-11" db="EMBL/GenBank/DDBJ databases">
        <title>De novo assembly and phasing of dikaryotic genomes from two isolates of Puccinia coronata f. sp. avenae, the causal agent of oat crown rust.</title>
        <authorList>
            <person name="Miller M.E."/>
            <person name="Zhang Y."/>
            <person name="Omidvar V."/>
            <person name="Sperschneider J."/>
            <person name="Schwessinger B."/>
            <person name="Raley C."/>
            <person name="Palmer J.M."/>
            <person name="Garnica D."/>
            <person name="Upadhyaya N."/>
            <person name="Rathjen J."/>
            <person name="Taylor J.M."/>
            <person name="Park R.F."/>
            <person name="Dodds P.N."/>
            <person name="Hirsch C.D."/>
            <person name="Kianian S.F."/>
            <person name="Figueroa M."/>
        </authorList>
    </citation>
    <scope>NUCLEOTIDE SEQUENCE [LARGE SCALE GENOMIC DNA]</scope>
    <source>
        <strain evidence="1">12NC29</strain>
    </source>
</reference>
<proteinExistence type="predicted"/>
<comment type="caution">
    <text evidence="1">The sequence shown here is derived from an EMBL/GenBank/DDBJ whole genome shotgun (WGS) entry which is preliminary data.</text>
</comment>
<keyword evidence="2" id="KW-1185">Reference proteome</keyword>
<gene>
    <name evidence="1" type="ORF">PCANC_05548</name>
</gene>
<evidence type="ECO:0000313" key="1">
    <source>
        <dbReference type="EMBL" id="PLW51816.1"/>
    </source>
</evidence>
<dbReference type="Proteomes" id="UP000235388">
    <property type="component" value="Unassembled WGS sequence"/>
</dbReference>
<name>A0A2N5VPB7_9BASI</name>
<protein>
    <submittedName>
        <fullName evidence="1">Uncharacterized protein</fullName>
    </submittedName>
</protein>
<dbReference type="EMBL" id="PGCJ01000083">
    <property type="protein sequence ID" value="PLW51816.1"/>
    <property type="molecule type" value="Genomic_DNA"/>
</dbReference>
<dbReference type="AlphaFoldDB" id="A0A2N5VPB7"/>